<dbReference type="SUPFAM" id="SSF57850">
    <property type="entry name" value="RING/U-box"/>
    <property type="match status" value="1"/>
</dbReference>
<dbReference type="Gene3D" id="3.30.40.10">
    <property type="entry name" value="Zinc/RING finger domain, C3HC4 (zinc finger)"/>
    <property type="match status" value="1"/>
</dbReference>
<dbReference type="Proteomes" id="UP000243217">
    <property type="component" value="Unassembled WGS sequence"/>
</dbReference>
<dbReference type="InterPro" id="IPR036871">
    <property type="entry name" value="PX_dom_sf"/>
</dbReference>
<dbReference type="GO" id="GO:0008270">
    <property type="term" value="F:zinc ion binding"/>
    <property type="evidence" value="ECO:0007669"/>
    <property type="project" value="UniProtKB-KW"/>
</dbReference>
<dbReference type="GO" id="GO:0006511">
    <property type="term" value="P:ubiquitin-dependent protein catabolic process"/>
    <property type="evidence" value="ECO:0007669"/>
    <property type="project" value="TreeGrafter"/>
</dbReference>
<dbReference type="Pfam" id="PF13639">
    <property type="entry name" value="zf-RING_2"/>
    <property type="match status" value="1"/>
</dbReference>
<evidence type="ECO:0000259" key="2">
    <source>
        <dbReference type="PROSITE" id="PS50089"/>
    </source>
</evidence>
<gene>
    <name evidence="4" type="ORF">THRCLA_08595</name>
</gene>
<evidence type="ECO:0000259" key="3">
    <source>
        <dbReference type="PROSITE" id="PS50195"/>
    </source>
</evidence>
<dbReference type="OrthoDB" id="8062037at2759"/>
<dbReference type="PANTHER" id="PTHR22765:SF434">
    <property type="entry name" value="GB|AAD18119.1-RELATED"/>
    <property type="match status" value="1"/>
</dbReference>
<proteinExistence type="predicted"/>
<comment type="caution">
    <text evidence="4">The sequence shown here is derived from an EMBL/GenBank/DDBJ whole genome shotgun (WGS) entry which is preliminary data.</text>
</comment>
<feature type="domain" description="PX" evidence="3">
    <location>
        <begin position="25"/>
        <end position="175"/>
    </location>
</feature>
<evidence type="ECO:0000256" key="1">
    <source>
        <dbReference type="PROSITE-ProRule" id="PRU00175"/>
    </source>
</evidence>
<keyword evidence="5" id="KW-1185">Reference proteome</keyword>
<protein>
    <recommendedName>
        <fullName evidence="6">RING-type domain-containing protein</fullName>
    </recommendedName>
</protein>
<dbReference type="PANTHER" id="PTHR22765">
    <property type="entry name" value="RING FINGER AND PROTEASE ASSOCIATED DOMAIN-CONTAINING"/>
    <property type="match status" value="1"/>
</dbReference>
<dbReference type="InterPro" id="IPR001683">
    <property type="entry name" value="PX_dom"/>
</dbReference>
<dbReference type="CDD" id="cd06093">
    <property type="entry name" value="PX_domain"/>
    <property type="match status" value="1"/>
</dbReference>
<sequence>MVELKTASAGHHQRQMSRPPYFESDAYDEAAVETEIIPKTWRSFAIYRIEVACPITQRWWTIEKRYSDFYRLRHRIEQWQTAQLYKIMYDSGSIARAVKRLLDVPFPKREIHCTNAQVIEKRAKMLKQFAWALMIFRAECCMYQLECEQQNVKEPQDFHRNYAELETFLEMPESLREMQFQRVEWPELSDDPCSICLNEFNPGELKEICCVVKLPCTHCFHRECVLDWLTDMHCCPLCRAATERVSGLYL</sequence>
<reference evidence="4 5" key="1">
    <citation type="journal article" date="2014" name="Genome Biol. Evol.">
        <title>The secreted proteins of Achlya hypogyna and Thraustotheca clavata identify the ancestral oomycete secretome and reveal gene acquisitions by horizontal gene transfer.</title>
        <authorList>
            <person name="Misner I."/>
            <person name="Blouin N."/>
            <person name="Leonard G."/>
            <person name="Richards T.A."/>
            <person name="Lane C.E."/>
        </authorList>
    </citation>
    <scope>NUCLEOTIDE SEQUENCE [LARGE SCALE GENOMIC DNA]</scope>
    <source>
        <strain evidence="4 5">ATCC 34112</strain>
    </source>
</reference>
<keyword evidence="1" id="KW-0479">Metal-binding</keyword>
<feature type="domain" description="RING-type" evidence="2">
    <location>
        <begin position="193"/>
        <end position="239"/>
    </location>
</feature>
<keyword evidence="1" id="KW-0862">Zinc</keyword>
<dbReference type="STRING" id="74557.A0A1V9Z4H7"/>
<dbReference type="EMBL" id="JNBS01002294">
    <property type="protein sequence ID" value="OQR92889.1"/>
    <property type="molecule type" value="Genomic_DNA"/>
</dbReference>
<name>A0A1V9Z4H7_9STRA</name>
<dbReference type="PROSITE" id="PS50089">
    <property type="entry name" value="ZF_RING_2"/>
    <property type="match status" value="1"/>
</dbReference>
<dbReference type="GO" id="GO:0061630">
    <property type="term" value="F:ubiquitin protein ligase activity"/>
    <property type="evidence" value="ECO:0007669"/>
    <property type="project" value="TreeGrafter"/>
</dbReference>
<dbReference type="GO" id="GO:0035091">
    <property type="term" value="F:phosphatidylinositol binding"/>
    <property type="evidence" value="ECO:0007669"/>
    <property type="project" value="InterPro"/>
</dbReference>
<dbReference type="InterPro" id="IPR051826">
    <property type="entry name" value="E3_ubiquitin-ligase_domain"/>
</dbReference>
<dbReference type="PROSITE" id="PS50195">
    <property type="entry name" value="PX"/>
    <property type="match status" value="1"/>
</dbReference>
<accession>A0A1V9Z4H7</accession>
<dbReference type="AlphaFoldDB" id="A0A1V9Z4H7"/>
<dbReference type="Gene3D" id="3.30.1520.10">
    <property type="entry name" value="Phox-like domain"/>
    <property type="match status" value="1"/>
</dbReference>
<keyword evidence="1" id="KW-0863">Zinc-finger</keyword>
<dbReference type="InterPro" id="IPR001841">
    <property type="entry name" value="Znf_RING"/>
</dbReference>
<evidence type="ECO:0000313" key="4">
    <source>
        <dbReference type="EMBL" id="OQR92889.1"/>
    </source>
</evidence>
<evidence type="ECO:0008006" key="6">
    <source>
        <dbReference type="Google" id="ProtNLM"/>
    </source>
</evidence>
<dbReference type="SUPFAM" id="SSF64268">
    <property type="entry name" value="PX domain"/>
    <property type="match status" value="1"/>
</dbReference>
<evidence type="ECO:0000313" key="5">
    <source>
        <dbReference type="Proteomes" id="UP000243217"/>
    </source>
</evidence>
<dbReference type="InterPro" id="IPR013083">
    <property type="entry name" value="Znf_RING/FYVE/PHD"/>
</dbReference>
<organism evidence="4 5">
    <name type="scientific">Thraustotheca clavata</name>
    <dbReference type="NCBI Taxonomy" id="74557"/>
    <lineage>
        <taxon>Eukaryota</taxon>
        <taxon>Sar</taxon>
        <taxon>Stramenopiles</taxon>
        <taxon>Oomycota</taxon>
        <taxon>Saprolegniomycetes</taxon>
        <taxon>Saprolegniales</taxon>
        <taxon>Achlyaceae</taxon>
        <taxon>Thraustotheca</taxon>
    </lineage>
</organism>
<dbReference type="Pfam" id="PF00787">
    <property type="entry name" value="PX"/>
    <property type="match status" value="1"/>
</dbReference>